<evidence type="ECO:0000256" key="14">
    <source>
        <dbReference type="RuleBase" id="RU000688"/>
    </source>
</evidence>
<feature type="transmembrane region" description="Helical" evidence="15">
    <location>
        <begin position="242"/>
        <end position="261"/>
    </location>
</feature>
<dbReference type="GO" id="GO:0004930">
    <property type="term" value="F:G protein-coupled receptor activity"/>
    <property type="evidence" value="ECO:0007669"/>
    <property type="project" value="UniProtKB-KW"/>
</dbReference>
<feature type="transmembrane region" description="Helical" evidence="15">
    <location>
        <begin position="141"/>
        <end position="163"/>
    </location>
</feature>
<feature type="transmembrane region" description="Helical" evidence="15">
    <location>
        <begin position="273"/>
        <end position="292"/>
    </location>
</feature>
<dbReference type="GO" id="GO:0005886">
    <property type="term" value="C:plasma membrane"/>
    <property type="evidence" value="ECO:0007669"/>
    <property type="project" value="UniProtKB-SubCell"/>
</dbReference>
<evidence type="ECO:0000313" key="17">
    <source>
        <dbReference type="EMBL" id="ERE67311.1"/>
    </source>
</evidence>
<name>A0A061HZK1_CRIGR</name>
<dbReference type="CDD" id="cd13954">
    <property type="entry name" value="7tmA_OR"/>
    <property type="match status" value="1"/>
</dbReference>
<feature type="transmembrane region" description="Helical" evidence="15">
    <location>
        <begin position="101"/>
        <end position="120"/>
    </location>
</feature>
<dbReference type="PROSITE" id="PS00237">
    <property type="entry name" value="G_PROTEIN_RECEP_F1_1"/>
    <property type="match status" value="1"/>
</dbReference>
<evidence type="ECO:0000256" key="7">
    <source>
        <dbReference type="ARBA" id="ARBA00022989"/>
    </source>
</evidence>
<dbReference type="Gene3D" id="2.10.60.10">
    <property type="entry name" value="CD59"/>
    <property type="match status" value="1"/>
</dbReference>
<sequence length="551" mass="61004">MEPQNLSKVTEFQLLGFQNLLGWQALLFAIFLCFYLLTITGNMVIIIVVSEDPRLRSPMYTFLQHLSFLEIWYTSTTVPLLLANLASWGHTLSFPACMAQLYFFVFFGATECFLLAAMAYDRYLAICSPLHYSVLMSPDNCIALVTVSWVTGVGTGFLPSLMISKLDFCGPNRINHFFCDLPPLMQLSCSSVYVTEMAIFVLSIAVLCICFLLTLMSYVFIVSSILRIPSTSGRMKTFSTCGSHLAVVTIYYGTMISMYVRPNAHLSPEINKVISVFYTVVTPLLNPVIYSLRNKDFKEAVRKITRMKCGIYRAKVTGRVLTHYPPSSCPDIEATSFTCDGEGHTPSSFAYLVFTEVTMTWSSNLKSLLTVFVFTILAVPVSFVESYQCTLQQCQDTLCPGTIGVCTTSTGCFNQIQQFDTPSTFTDRIFKNKGCTSGTCSELVLSATLGDQRKFSFENHCCTSNECNKDDIKLSSSSSLNGVECTACYSEKAQSCSSVTTLKCTGKETKCIEVTGTSSIGTILIANSLTSLEFALSWLLKHTQVNIQSSE</sequence>
<dbReference type="InterPro" id="IPR000725">
    <property type="entry name" value="Olfact_rcpt"/>
</dbReference>
<dbReference type="SUPFAM" id="SSF81321">
    <property type="entry name" value="Family A G protein-coupled receptor-like"/>
    <property type="match status" value="1"/>
</dbReference>
<keyword evidence="7 15" id="KW-1133">Transmembrane helix</keyword>
<dbReference type="PRINTS" id="PR00237">
    <property type="entry name" value="GPCRRHODOPSN"/>
</dbReference>
<dbReference type="InterPro" id="IPR050939">
    <property type="entry name" value="Olfactory_GPCR1"/>
</dbReference>
<evidence type="ECO:0000256" key="13">
    <source>
        <dbReference type="ARBA" id="ARBA00023224"/>
    </source>
</evidence>
<keyword evidence="5" id="KW-0552">Olfaction</keyword>
<evidence type="ECO:0000256" key="6">
    <source>
        <dbReference type="ARBA" id="ARBA00022729"/>
    </source>
</evidence>
<keyword evidence="11 14" id="KW-0675">Receptor</keyword>
<evidence type="ECO:0000256" key="11">
    <source>
        <dbReference type="ARBA" id="ARBA00023170"/>
    </source>
</evidence>
<gene>
    <name evidence="17" type="ORF">H671_7g18774</name>
</gene>
<keyword evidence="13 14" id="KW-0807">Transducer</keyword>
<feature type="domain" description="G-protein coupled receptors family 1 profile" evidence="16">
    <location>
        <begin position="41"/>
        <end position="290"/>
    </location>
</feature>
<protein>
    <submittedName>
        <fullName evidence="17">Olfactory receptor 11L1-like protein</fullName>
    </submittedName>
</protein>
<feature type="transmembrane region" description="Helical" evidence="15">
    <location>
        <begin position="368"/>
        <end position="387"/>
    </location>
</feature>
<dbReference type="InterPro" id="IPR000276">
    <property type="entry name" value="GPCR_Rhodpsn"/>
</dbReference>
<dbReference type="Gene3D" id="1.20.1070.10">
    <property type="entry name" value="Rhodopsin 7-helix transmembrane proteins"/>
    <property type="match status" value="1"/>
</dbReference>
<keyword evidence="2" id="KW-1003">Cell membrane</keyword>
<proteinExistence type="inferred from homology"/>
<organism evidence="17 18">
    <name type="scientific">Cricetulus griseus</name>
    <name type="common">Chinese hamster</name>
    <name type="synonym">Cricetulus barabensis griseus</name>
    <dbReference type="NCBI Taxonomy" id="10029"/>
    <lineage>
        <taxon>Eukaryota</taxon>
        <taxon>Metazoa</taxon>
        <taxon>Chordata</taxon>
        <taxon>Craniata</taxon>
        <taxon>Vertebrata</taxon>
        <taxon>Euteleostomi</taxon>
        <taxon>Mammalia</taxon>
        <taxon>Eutheria</taxon>
        <taxon>Euarchontoglires</taxon>
        <taxon>Glires</taxon>
        <taxon>Rodentia</taxon>
        <taxon>Myomorpha</taxon>
        <taxon>Muroidea</taxon>
        <taxon>Cricetidae</taxon>
        <taxon>Cricetinae</taxon>
        <taxon>Cricetulus</taxon>
    </lineage>
</organism>
<keyword evidence="6" id="KW-0732">Signal</keyword>
<dbReference type="PANTHER" id="PTHR24242:SF413">
    <property type="entry name" value="OLFACTORY RECEPTOR"/>
    <property type="match status" value="1"/>
</dbReference>
<accession>A0A061HZK1</accession>
<dbReference type="AlphaFoldDB" id="A0A061HZK1"/>
<feature type="transmembrane region" description="Helical" evidence="15">
    <location>
        <begin position="71"/>
        <end position="89"/>
    </location>
</feature>
<keyword evidence="12" id="KW-0325">Glycoprotein</keyword>
<dbReference type="PRINTS" id="PR00245">
    <property type="entry name" value="OLFACTORYR"/>
</dbReference>
<keyword evidence="8 14" id="KW-0297">G-protein coupled receptor</keyword>
<dbReference type="FunFam" id="1.20.1070.10:FF:000001">
    <property type="entry name" value="Olfactory receptor"/>
    <property type="match status" value="1"/>
</dbReference>
<feature type="transmembrane region" description="Helical" evidence="15">
    <location>
        <begin position="20"/>
        <end position="50"/>
    </location>
</feature>
<evidence type="ECO:0000256" key="10">
    <source>
        <dbReference type="ARBA" id="ARBA00023157"/>
    </source>
</evidence>
<evidence type="ECO:0000256" key="2">
    <source>
        <dbReference type="ARBA" id="ARBA00022475"/>
    </source>
</evidence>
<dbReference type="Proteomes" id="UP000030759">
    <property type="component" value="Unassembled WGS sequence"/>
</dbReference>
<dbReference type="PANTHER" id="PTHR24242">
    <property type="entry name" value="G-PROTEIN COUPLED RECEPTOR"/>
    <property type="match status" value="1"/>
</dbReference>
<dbReference type="Pfam" id="PF13853">
    <property type="entry name" value="7tm_4"/>
    <property type="match status" value="1"/>
</dbReference>
<comment type="subcellular location">
    <subcellularLocation>
        <location evidence="1">Cell membrane</location>
        <topology evidence="1">Multi-pass membrane protein</topology>
    </subcellularLocation>
</comment>
<evidence type="ECO:0000256" key="9">
    <source>
        <dbReference type="ARBA" id="ARBA00023136"/>
    </source>
</evidence>
<comment type="similarity">
    <text evidence="14">Belongs to the G-protein coupled receptor 1 family.</text>
</comment>
<evidence type="ECO:0000313" key="18">
    <source>
        <dbReference type="Proteomes" id="UP000030759"/>
    </source>
</evidence>
<keyword evidence="4 14" id="KW-0812">Transmembrane</keyword>
<keyword evidence="3" id="KW-0716">Sensory transduction</keyword>
<keyword evidence="9 15" id="KW-0472">Membrane</keyword>
<dbReference type="InterPro" id="IPR017452">
    <property type="entry name" value="GPCR_Rhodpsn_7TM"/>
</dbReference>
<evidence type="ECO:0000256" key="12">
    <source>
        <dbReference type="ARBA" id="ARBA00023180"/>
    </source>
</evidence>
<dbReference type="CDD" id="cd23572">
    <property type="entry name" value="TFP_LU_ECD_PINLYP_rpt2"/>
    <property type="match status" value="1"/>
</dbReference>
<dbReference type="InterPro" id="IPR045860">
    <property type="entry name" value="Snake_toxin-like_sf"/>
</dbReference>
<feature type="transmembrane region" description="Helical" evidence="15">
    <location>
        <begin position="197"/>
        <end position="221"/>
    </location>
</feature>
<dbReference type="PROSITE" id="PS50262">
    <property type="entry name" value="G_PROTEIN_RECEP_F1_2"/>
    <property type="match status" value="1"/>
</dbReference>
<evidence type="ECO:0000256" key="1">
    <source>
        <dbReference type="ARBA" id="ARBA00004651"/>
    </source>
</evidence>
<evidence type="ECO:0000256" key="15">
    <source>
        <dbReference type="SAM" id="Phobius"/>
    </source>
</evidence>
<evidence type="ECO:0000256" key="8">
    <source>
        <dbReference type="ARBA" id="ARBA00023040"/>
    </source>
</evidence>
<reference evidence="18" key="1">
    <citation type="journal article" date="2013" name="Nat. Biotechnol.">
        <title>Chinese hamster genome sequenced from sorted chromosomes.</title>
        <authorList>
            <person name="Brinkrolf K."/>
            <person name="Rupp O."/>
            <person name="Laux H."/>
            <person name="Kollin F."/>
            <person name="Ernst W."/>
            <person name="Linke B."/>
            <person name="Kofler R."/>
            <person name="Romand S."/>
            <person name="Hesse F."/>
            <person name="Budach W.E."/>
            <person name="Galosy S."/>
            <person name="Muller D."/>
            <person name="Noll T."/>
            <person name="Wienberg J."/>
            <person name="Jostock T."/>
            <person name="Leonard M."/>
            <person name="Grillari J."/>
            <person name="Tauch A."/>
            <person name="Goesmann A."/>
            <person name="Helk B."/>
            <person name="Mott J.E."/>
            <person name="Puhler A."/>
            <person name="Borth N."/>
        </authorList>
    </citation>
    <scope>NUCLEOTIDE SEQUENCE [LARGE SCALE GENOMIC DNA]</scope>
    <source>
        <strain evidence="18">17A/GY</strain>
    </source>
</reference>
<dbReference type="GO" id="GO:0004984">
    <property type="term" value="F:olfactory receptor activity"/>
    <property type="evidence" value="ECO:0007669"/>
    <property type="project" value="InterPro"/>
</dbReference>
<dbReference type="EMBL" id="KE682326">
    <property type="protein sequence ID" value="ERE67311.1"/>
    <property type="molecule type" value="Genomic_DNA"/>
</dbReference>
<keyword evidence="10" id="KW-1015">Disulfide bond</keyword>
<evidence type="ECO:0000256" key="3">
    <source>
        <dbReference type="ARBA" id="ARBA00022606"/>
    </source>
</evidence>
<evidence type="ECO:0000256" key="4">
    <source>
        <dbReference type="ARBA" id="ARBA00022692"/>
    </source>
</evidence>
<evidence type="ECO:0000259" key="16">
    <source>
        <dbReference type="PROSITE" id="PS50262"/>
    </source>
</evidence>
<evidence type="ECO:0000256" key="5">
    <source>
        <dbReference type="ARBA" id="ARBA00022725"/>
    </source>
</evidence>